<gene>
    <name evidence="1" type="primary">Acey_s0005.g2274</name>
    <name evidence="1" type="ORF">Y032_0005g2274</name>
</gene>
<evidence type="ECO:0000313" key="1">
    <source>
        <dbReference type="EMBL" id="EYC29809.1"/>
    </source>
</evidence>
<reference evidence="2" key="1">
    <citation type="journal article" date="2015" name="Nat. Genet.">
        <title>The genome and transcriptome of the zoonotic hookworm Ancylostoma ceylanicum identify infection-specific gene families.</title>
        <authorList>
            <person name="Schwarz E.M."/>
            <person name="Hu Y."/>
            <person name="Antoshechkin I."/>
            <person name="Miller M.M."/>
            <person name="Sternberg P.W."/>
            <person name="Aroian R.V."/>
        </authorList>
    </citation>
    <scope>NUCLEOTIDE SEQUENCE</scope>
    <source>
        <strain evidence="2">HY135</strain>
    </source>
</reference>
<keyword evidence="2" id="KW-1185">Reference proteome</keyword>
<evidence type="ECO:0000313" key="2">
    <source>
        <dbReference type="Proteomes" id="UP000024635"/>
    </source>
</evidence>
<organism evidence="1 2">
    <name type="scientific">Ancylostoma ceylanicum</name>
    <dbReference type="NCBI Taxonomy" id="53326"/>
    <lineage>
        <taxon>Eukaryota</taxon>
        <taxon>Metazoa</taxon>
        <taxon>Ecdysozoa</taxon>
        <taxon>Nematoda</taxon>
        <taxon>Chromadorea</taxon>
        <taxon>Rhabditida</taxon>
        <taxon>Rhabditina</taxon>
        <taxon>Rhabditomorpha</taxon>
        <taxon>Strongyloidea</taxon>
        <taxon>Ancylostomatidae</taxon>
        <taxon>Ancylostomatinae</taxon>
        <taxon>Ancylostoma</taxon>
    </lineage>
</organism>
<comment type="caution">
    <text evidence="1">The sequence shown here is derived from an EMBL/GenBank/DDBJ whole genome shotgun (WGS) entry which is preliminary data.</text>
</comment>
<protein>
    <submittedName>
        <fullName evidence="1">Uncharacterized protein</fullName>
    </submittedName>
</protein>
<dbReference type="EMBL" id="JARK01001341">
    <property type="protein sequence ID" value="EYC29809.1"/>
    <property type="molecule type" value="Genomic_DNA"/>
</dbReference>
<sequence>MYYQSLPIFGKRFDALGLELNWQWLEKVAQPAIQVIFIIARFLLQGVGQSQEELIISWHKTRPVQC</sequence>
<accession>A0A016VQE6</accession>
<proteinExistence type="predicted"/>
<dbReference type="Proteomes" id="UP000024635">
    <property type="component" value="Unassembled WGS sequence"/>
</dbReference>
<name>A0A016VQE6_9BILA</name>
<dbReference type="AlphaFoldDB" id="A0A016VQE6"/>